<keyword evidence="5 6" id="KW-0482">Metalloprotease</keyword>
<reference evidence="9 10" key="2">
    <citation type="journal article" date="2016" name="Int. J. Syst. Evol. Microbiol.">
        <title>Paenibacillus bovis sp. nov., isolated from raw yak (Bos grunniens) milk.</title>
        <authorList>
            <person name="Gao C."/>
            <person name="Han J."/>
            <person name="Liu Z."/>
            <person name="Xu X."/>
            <person name="Hang F."/>
            <person name="Wu Z."/>
        </authorList>
    </citation>
    <scope>NUCLEOTIDE SEQUENCE [LARGE SCALE GENOMIC DNA]</scope>
    <source>
        <strain evidence="9 10">BD3526</strain>
    </source>
</reference>
<feature type="domain" description="Oligopeptidase F N-terminal" evidence="8">
    <location>
        <begin position="116"/>
        <end position="181"/>
    </location>
</feature>
<dbReference type="Gene3D" id="1.20.140.70">
    <property type="entry name" value="Oligopeptidase f, N-terminal domain"/>
    <property type="match status" value="1"/>
</dbReference>
<dbReference type="RefSeq" id="WP_060536295.1">
    <property type="nucleotide sequence ID" value="NZ_CP013023.1"/>
</dbReference>
<dbReference type="Gene3D" id="1.10.1370.20">
    <property type="entry name" value="Oligoendopeptidase f, C-terminal domain"/>
    <property type="match status" value="1"/>
</dbReference>
<dbReference type="GO" id="GO:0006508">
    <property type="term" value="P:proteolysis"/>
    <property type="evidence" value="ECO:0007669"/>
    <property type="project" value="UniProtKB-KW"/>
</dbReference>
<dbReference type="InterPro" id="IPR042088">
    <property type="entry name" value="OligoPept_F_C"/>
</dbReference>
<dbReference type="InterPro" id="IPR001567">
    <property type="entry name" value="Pept_M3A_M3B_dom"/>
</dbReference>
<evidence type="ECO:0000256" key="3">
    <source>
        <dbReference type="ARBA" id="ARBA00022801"/>
    </source>
</evidence>
<protein>
    <submittedName>
        <fullName evidence="9">Oligoendopeptidase</fullName>
    </submittedName>
</protein>
<dbReference type="NCBIfam" id="TIGR02290">
    <property type="entry name" value="M3_fam_3"/>
    <property type="match status" value="1"/>
</dbReference>
<evidence type="ECO:0000256" key="5">
    <source>
        <dbReference type="ARBA" id="ARBA00023049"/>
    </source>
</evidence>
<proteinExistence type="inferred from homology"/>
<dbReference type="EMBL" id="CP013023">
    <property type="protein sequence ID" value="ANF98217.1"/>
    <property type="molecule type" value="Genomic_DNA"/>
</dbReference>
<evidence type="ECO:0000259" key="8">
    <source>
        <dbReference type="Pfam" id="PF08439"/>
    </source>
</evidence>
<dbReference type="GO" id="GO:0004222">
    <property type="term" value="F:metalloendopeptidase activity"/>
    <property type="evidence" value="ECO:0007669"/>
    <property type="project" value="InterPro"/>
</dbReference>
<dbReference type="KEGG" id="pbv:AR543_20835"/>
<dbReference type="PANTHER" id="PTHR34217:SF1">
    <property type="entry name" value="CARBOXYPEPTIDASE 1"/>
    <property type="match status" value="1"/>
</dbReference>
<name>A0A172ZLV3_9BACL</name>
<gene>
    <name evidence="9" type="ORF">AR543_20835</name>
</gene>
<evidence type="ECO:0000256" key="1">
    <source>
        <dbReference type="ARBA" id="ARBA00022670"/>
    </source>
</evidence>
<evidence type="ECO:0000256" key="2">
    <source>
        <dbReference type="ARBA" id="ARBA00022723"/>
    </source>
</evidence>
<dbReference type="Pfam" id="PF01432">
    <property type="entry name" value="Peptidase_M3"/>
    <property type="match status" value="1"/>
</dbReference>
<dbReference type="STRING" id="1616788.AR543_20835"/>
<reference evidence="10" key="1">
    <citation type="submission" date="2015-10" db="EMBL/GenBank/DDBJ databases">
        <title>Genome of Paenibacillus bovis sp. nov.</title>
        <authorList>
            <person name="Wu Z."/>
            <person name="Gao C."/>
            <person name="Liu Z."/>
            <person name="Zheng H."/>
        </authorList>
    </citation>
    <scope>NUCLEOTIDE SEQUENCE [LARGE SCALE GENOMIC DNA]</scope>
    <source>
        <strain evidence="10">BD3526</strain>
    </source>
</reference>
<sequence>MNHPLNPTWNLEPIFAGGSTSEQLQVFLGKLTKDIDLLTFELKQLSAPQQVEETQSFDALLEQLQDTRIRLREAGSFASCLTAQDQGDKQATRLSAALSDLSANLQALFVQFQSILLDTPDAVFAGWLERPQVAPIAFYLNEIRSVAGEKMSPELESLALGLAVDGYHGWSDFYDTIVSHVRIPFEQNGETVMLSAGQAANKMSDPDRNLREEMFQKWEEAWTGVEDFCADTLNHIGGFRLKLYDRRGWDNVLKEPLAINRMSEQTLNTMWDVIVKNKPVFVSYLERKAEVLGVERLSWNDVDAPIGSTDSKVSYDDAADLIVEQFRKFNPEMADFAAQAFEKRWIEAEDRAGKRPGGFCTSLPLSKETRIFMTYSGTASNVSTLAHELGHGYHQHVMNDLPAFSQQYAMNVAETASTFAEMIVADSLVKEAKTEEEKLSLLEDKIQRSIAFFMNIHARFLFETRFYEQRRSGMVGSEELSRLMEEAQREAFCDTLASYHPHFWASKLHFYKTGVPFYNFPYTFGYLFSTGIYALAQREGAGFAAKYDALLQDTGRMTVEELAQKHLGVDLTQPEFWQGAVDVGIADVKLFLEMTASYARS</sequence>
<keyword evidence="1 6" id="KW-0645">Protease</keyword>
<evidence type="ECO:0000256" key="4">
    <source>
        <dbReference type="ARBA" id="ARBA00022833"/>
    </source>
</evidence>
<evidence type="ECO:0000313" key="10">
    <source>
        <dbReference type="Proteomes" id="UP000078148"/>
    </source>
</evidence>
<dbReference type="CDD" id="cd09607">
    <property type="entry name" value="M3B_PepF"/>
    <property type="match status" value="1"/>
</dbReference>
<dbReference type="Proteomes" id="UP000078148">
    <property type="component" value="Chromosome"/>
</dbReference>
<dbReference type="PANTHER" id="PTHR34217">
    <property type="entry name" value="METAL-DEPENDENT CARBOXYPEPTIDASE"/>
    <property type="match status" value="1"/>
</dbReference>
<evidence type="ECO:0000256" key="6">
    <source>
        <dbReference type="RuleBase" id="RU003435"/>
    </source>
</evidence>
<dbReference type="InterPro" id="IPR011977">
    <property type="entry name" value="Pept_M3B_clade3"/>
</dbReference>
<keyword evidence="10" id="KW-1185">Reference proteome</keyword>
<dbReference type="AlphaFoldDB" id="A0A172ZLV3"/>
<dbReference type="InterPro" id="IPR001333">
    <property type="entry name" value="Peptidase_M32_Taq"/>
</dbReference>
<dbReference type="InterPro" id="IPR034006">
    <property type="entry name" value="M3B_PepF_2"/>
</dbReference>
<comment type="cofactor">
    <cofactor evidence="6">
        <name>Zn(2+)</name>
        <dbReference type="ChEBI" id="CHEBI:29105"/>
    </cofactor>
    <text evidence="6">Binds 1 zinc ion.</text>
</comment>
<feature type="domain" description="Peptidase M3A/M3B catalytic" evidence="7">
    <location>
        <begin position="203"/>
        <end position="579"/>
    </location>
</feature>
<keyword evidence="2 6" id="KW-0479">Metal-binding</keyword>
<keyword evidence="3 6" id="KW-0378">Hydrolase</keyword>
<comment type="similarity">
    <text evidence="6">Belongs to the peptidase M3 family.</text>
</comment>
<evidence type="ECO:0000259" key="7">
    <source>
        <dbReference type="Pfam" id="PF01432"/>
    </source>
</evidence>
<organism evidence="9 10">
    <name type="scientific">Paenibacillus bovis</name>
    <dbReference type="NCBI Taxonomy" id="1616788"/>
    <lineage>
        <taxon>Bacteria</taxon>
        <taxon>Bacillati</taxon>
        <taxon>Bacillota</taxon>
        <taxon>Bacilli</taxon>
        <taxon>Bacillales</taxon>
        <taxon>Paenibacillaceae</taxon>
        <taxon>Paenibacillus</taxon>
    </lineage>
</organism>
<dbReference type="Pfam" id="PF08439">
    <property type="entry name" value="Peptidase_M3_N"/>
    <property type="match status" value="1"/>
</dbReference>
<keyword evidence="4 6" id="KW-0862">Zinc</keyword>
<dbReference type="OrthoDB" id="9769691at2"/>
<dbReference type="SUPFAM" id="SSF55486">
    <property type="entry name" value="Metalloproteases ('zincins'), catalytic domain"/>
    <property type="match status" value="1"/>
</dbReference>
<dbReference type="GO" id="GO:0046872">
    <property type="term" value="F:metal ion binding"/>
    <property type="evidence" value="ECO:0007669"/>
    <property type="project" value="UniProtKB-UniRule"/>
</dbReference>
<accession>A0A172ZLV3</accession>
<dbReference type="InterPro" id="IPR013647">
    <property type="entry name" value="OligopepF_N_dom"/>
</dbReference>
<evidence type="ECO:0000313" key="9">
    <source>
        <dbReference type="EMBL" id="ANF98217.1"/>
    </source>
</evidence>
<dbReference type="GO" id="GO:0004181">
    <property type="term" value="F:metallocarboxypeptidase activity"/>
    <property type="evidence" value="ECO:0007669"/>
    <property type="project" value="InterPro"/>
</dbReference>